<keyword evidence="2" id="KW-0804">Transcription</keyword>
<dbReference type="Proteomes" id="UP001499984">
    <property type="component" value="Unassembled WGS sequence"/>
</dbReference>
<accession>A0ABP7W273</accession>
<keyword evidence="1" id="KW-0805">Transcription regulation</keyword>
<organism evidence="4 5">
    <name type="scientific">Streptomyces shaanxiensis</name>
    <dbReference type="NCBI Taxonomy" id="653357"/>
    <lineage>
        <taxon>Bacteria</taxon>
        <taxon>Bacillati</taxon>
        <taxon>Actinomycetota</taxon>
        <taxon>Actinomycetes</taxon>
        <taxon>Kitasatosporales</taxon>
        <taxon>Streptomycetaceae</taxon>
        <taxon>Streptomyces</taxon>
    </lineage>
</organism>
<dbReference type="InterPro" id="IPR000792">
    <property type="entry name" value="Tscrpt_reg_LuxR_C"/>
</dbReference>
<dbReference type="PRINTS" id="PR00038">
    <property type="entry name" value="HTHLUXR"/>
</dbReference>
<dbReference type="SUPFAM" id="SSF55781">
    <property type="entry name" value="GAF domain-like"/>
    <property type="match status" value="1"/>
</dbReference>
<evidence type="ECO:0000313" key="5">
    <source>
        <dbReference type="Proteomes" id="UP001499984"/>
    </source>
</evidence>
<name>A0ABP7W273_9ACTN</name>
<keyword evidence="5" id="KW-1185">Reference proteome</keyword>
<evidence type="ECO:0000256" key="1">
    <source>
        <dbReference type="ARBA" id="ARBA00023015"/>
    </source>
</evidence>
<dbReference type="Pfam" id="PF00196">
    <property type="entry name" value="GerE"/>
    <property type="match status" value="1"/>
</dbReference>
<evidence type="ECO:0000313" key="4">
    <source>
        <dbReference type="EMBL" id="GAA4079042.1"/>
    </source>
</evidence>
<comment type="caution">
    <text evidence="4">The sequence shown here is derived from an EMBL/GenBank/DDBJ whole genome shotgun (WGS) entry which is preliminary data.</text>
</comment>
<dbReference type="InterPro" id="IPR016032">
    <property type="entry name" value="Sig_transdc_resp-reg_C-effctor"/>
</dbReference>
<dbReference type="EMBL" id="BAAAZY010000022">
    <property type="protein sequence ID" value="GAA4079042.1"/>
    <property type="molecule type" value="Genomic_DNA"/>
</dbReference>
<dbReference type="InterPro" id="IPR036388">
    <property type="entry name" value="WH-like_DNA-bd_sf"/>
</dbReference>
<gene>
    <name evidence="4" type="ORF">GCM10022233_68350</name>
</gene>
<evidence type="ECO:0000259" key="3">
    <source>
        <dbReference type="PROSITE" id="PS50043"/>
    </source>
</evidence>
<proteinExistence type="predicted"/>
<dbReference type="Gene3D" id="3.30.450.40">
    <property type="match status" value="1"/>
</dbReference>
<sequence length="357" mass="38821">MWGIASYARNMAVPVAYARSHERVVRLCEAGCDSRSLRVRLLDELRTATGFDAYAFLLTDPETSVGCSPVADVPCLPELPKMTRLKYLTALDRWTALDGVALLSDLPDPSRNLLWRELLRDYGVRDIASLVFKDRFGCWGFLDLYRCDRAFSAAEAAYLARLTAPVSTALRRIQAGTFVVRPSHAPRPGPLVLLLSPDLLVLAQTPETYACLSLLVPPEHGRPAVPASAYNVAAQLLAVEAGVDAHPPRSRVHAADGLWLTLSAARIGDAAPQARRAIAVTIEETSPTERLAVFARAFALSPREGDLLSHLARGGDNHTMACRMSLSELTVQDHLKSIFAKTSTNTRGMLLARALGA</sequence>
<dbReference type="Gene3D" id="1.10.10.10">
    <property type="entry name" value="Winged helix-like DNA-binding domain superfamily/Winged helix DNA-binding domain"/>
    <property type="match status" value="1"/>
</dbReference>
<evidence type="ECO:0000256" key="2">
    <source>
        <dbReference type="ARBA" id="ARBA00023163"/>
    </source>
</evidence>
<dbReference type="PROSITE" id="PS50043">
    <property type="entry name" value="HTH_LUXR_2"/>
    <property type="match status" value="1"/>
</dbReference>
<dbReference type="SUPFAM" id="SSF46894">
    <property type="entry name" value="C-terminal effector domain of the bipartite response regulators"/>
    <property type="match status" value="1"/>
</dbReference>
<dbReference type="SMART" id="SM00421">
    <property type="entry name" value="HTH_LUXR"/>
    <property type="match status" value="1"/>
</dbReference>
<feature type="domain" description="HTH luxR-type" evidence="3">
    <location>
        <begin position="293"/>
        <end position="357"/>
    </location>
</feature>
<protein>
    <recommendedName>
        <fullName evidence="3">HTH luxR-type domain-containing protein</fullName>
    </recommendedName>
</protein>
<dbReference type="InterPro" id="IPR029016">
    <property type="entry name" value="GAF-like_dom_sf"/>
</dbReference>
<reference evidence="5" key="1">
    <citation type="journal article" date="2019" name="Int. J. Syst. Evol. Microbiol.">
        <title>The Global Catalogue of Microorganisms (GCM) 10K type strain sequencing project: providing services to taxonomists for standard genome sequencing and annotation.</title>
        <authorList>
            <consortium name="The Broad Institute Genomics Platform"/>
            <consortium name="The Broad Institute Genome Sequencing Center for Infectious Disease"/>
            <person name="Wu L."/>
            <person name="Ma J."/>
        </authorList>
    </citation>
    <scope>NUCLEOTIDE SEQUENCE [LARGE SCALE GENOMIC DNA]</scope>
    <source>
        <strain evidence="5">JCM 16925</strain>
    </source>
</reference>